<keyword evidence="2" id="KW-1185">Reference proteome</keyword>
<organism evidence="1 2">
    <name type="scientific">Aurantiacibacter rhizosphaerae</name>
    <dbReference type="NCBI Taxonomy" id="2691582"/>
    <lineage>
        <taxon>Bacteria</taxon>
        <taxon>Pseudomonadati</taxon>
        <taxon>Pseudomonadota</taxon>
        <taxon>Alphaproteobacteria</taxon>
        <taxon>Sphingomonadales</taxon>
        <taxon>Erythrobacteraceae</taxon>
        <taxon>Aurantiacibacter</taxon>
    </lineage>
</organism>
<dbReference type="EMBL" id="WUBR01000001">
    <property type="protein sequence ID" value="MWV27729.1"/>
    <property type="molecule type" value="Genomic_DNA"/>
</dbReference>
<dbReference type="GO" id="GO:0005975">
    <property type="term" value="P:carbohydrate metabolic process"/>
    <property type="evidence" value="ECO:0007669"/>
    <property type="project" value="InterPro"/>
</dbReference>
<dbReference type="RefSeq" id="WP_160485275.1">
    <property type="nucleotide sequence ID" value="NZ_WUBR01000001.1"/>
</dbReference>
<dbReference type="Proteomes" id="UP000461409">
    <property type="component" value="Unassembled WGS sequence"/>
</dbReference>
<reference evidence="1 2" key="1">
    <citation type="submission" date="2019-12" db="EMBL/GenBank/DDBJ databases">
        <authorList>
            <person name="Lee S.D."/>
        </authorList>
    </citation>
    <scope>NUCLEOTIDE SEQUENCE [LARGE SCALE GENOMIC DNA]</scope>
    <source>
        <strain evidence="1 2">GH3-10</strain>
    </source>
</reference>
<protein>
    <recommendedName>
        <fullName evidence="3">Nodulation protein B</fullName>
    </recommendedName>
</protein>
<dbReference type="InterPro" id="IPR011330">
    <property type="entry name" value="Glyco_hydro/deAcase_b/a-brl"/>
</dbReference>
<dbReference type="CDD" id="cd10933">
    <property type="entry name" value="CE4_u9"/>
    <property type="match status" value="1"/>
</dbReference>
<dbReference type="SUPFAM" id="SSF88713">
    <property type="entry name" value="Glycoside hydrolase/deacetylase"/>
    <property type="match status" value="1"/>
</dbReference>
<evidence type="ECO:0008006" key="3">
    <source>
        <dbReference type="Google" id="ProtNLM"/>
    </source>
</evidence>
<evidence type="ECO:0000313" key="2">
    <source>
        <dbReference type="Proteomes" id="UP000461409"/>
    </source>
</evidence>
<comment type="caution">
    <text evidence="1">The sequence shown here is derived from an EMBL/GenBank/DDBJ whole genome shotgun (WGS) entry which is preliminary data.</text>
</comment>
<sequence>MVALYVTIDTEYEPGFTAKRGLNTRAANFDRAIRGATPAGDVGIFHQMDVLERHGLKAVFFVDPMPALIWGTGAIADVVEPIVTRGHDVQLHLHTEWLAIAGDANPLGADRGPNLKDFTFDEQCRLLDLGAEILMDAGAPRPVAFRAGNYGANDDTLRALAHIGLTHDSSHPPGLMHGDCDIALDEGHRAPLVRHGVVEVPIGCIADAFGGLRHAQLTALSYREIFAALRHAREQGDASFTIVSHSFELLCRKRTRINKVVSRRFEKVCEKVASMKGVDTATYSDTLPKAVGDPAPVMPAAPLLNGSRLVEQAVANALYG</sequence>
<gene>
    <name evidence="1" type="ORF">GRF63_07405</name>
</gene>
<reference evidence="1 2" key="2">
    <citation type="submission" date="2020-02" db="EMBL/GenBank/DDBJ databases">
        <title>Erythrobacter dongmakensis sp. nov., isolated from a tidal mudflat.</title>
        <authorList>
            <person name="Kim I.S."/>
        </authorList>
    </citation>
    <scope>NUCLEOTIDE SEQUENCE [LARGE SCALE GENOMIC DNA]</scope>
    <source>
        <strain evidence="1 2">GH3-10</strain>
    </source>
</reference>
<name>A0A844XD98_9SPHN</name>
<evidence type="ECO:0000313" key="1">
    <source>
        <dbReference type="EMBL" id="MWV27729.1"/>
    </source>
</evidence>
<dbReference type="AlphaFoldDB" id="A0A844XD98"/>
<accession>A0A844XD98</accession>
<proteinExistence type="predicted"/>
<dbReference type="Gene3D" id="3.20.20.370">
    <property type="entry name" value="Glycoside hydrolase/deacetylase"/>
    <property type="match status" value="1"/>
</dbReference>